<dbReference type="PROSITE" id="PS50851">
    <property type="entry name" value="CHEW"/>
    <property type="match status" value="1"/>
</dbReference>
<dbReference type="SMART" id="SM00260">
    <property type="entry name" value="CheW"/>
    <property type="match status" value="1"/>
</dbReference>
<name>A0A2P2DYY7_9LEPT</name>
<dbReference type="InterPro" id="IPR002545">
    <property type="entry name" value="CheW-lke_dom"/>
</dbReference>
<dbReference type="InterPro" id="IPR039315">
    <property type="entry name" value="CheW"/>
</dbReference>
<dbReference type="OrthoDB" id="9794382at2"/>
<dbReference type="GO" id="GO:0006935">
    <property type="term" value="P:chemotaxis"/>
    <property type="evidence" value="ECO:0007669"/>
    <property type="project" value="InterPro"/>
</dbReference>
<dbReference type="PANTHER" id="PTHR22617">
    <property type="entry name" value="CHEMOTAXIS SENSOR HISTIDINE KINASE-RELATED"/>
    <property type="match status" value="1"/>
</dbReference>
<keyword evidence="4" id="KW-1185">Reference proteome</keyword>
<dbReference type="SUPFAM" id="SSF50341">
    <property type="entry name" value="CheW-like"/>
    <property type="match status" value="1"/>
</dbReference>
<evidence type="ECO:0000259" key="2">
    <source>
        <dbReference type="PROSITE" id="PS50851"/>
    </source>
</evidence>
<dbReference type="PANTHER" id="PTHR22617:SF23">
    <property type="entry name" value="CHEMOTAXIS PROTEIN CHEW"/>
    <property type="match status" value="1"/>
</dbReference>
<dbReference type="RefSeq" id="WP_108975075.1">
    <property type="nucleotide sequence ID" value="NZ_BFBB01000003.1"/>
</dbReference>
<evidence type="ECO:0000313" key="3">
    <source>
        <dbReference type="EMBL" id="GBF49842.1"/>
    </source>
</evidence>
<comment type="caution">
    <text evidence="3">The sequence shown here is derived from an EMBL/GenBank/DDBJ whole genome shotgun (WGS) entry which is preliminary data.</text>
</comment>
<evidence type="ECO:0000256" key="1">
    <source>
        <dbReference type="SAM" id="Coils"/>
    </source>
</evidence>
<gene>
    <name evidence="3" type="primary">cheW</name>
    <name evidence="3" type="ORF">LPTSP4_13620</name>
</gene>
<feature type="domain" description="CheW-like" evidence="2">
    <location>
        <begin position="25"/>
        <end position="165"/>
    </location>
</feature>
<keyword evidence="1" id="KW-0175">Coiled coil</keyword>
<dbReference type="Gene3D" id="2.40.50.180">
    <property type="entry name" value="CheA-289, Domain 4"/>
    <property type="match status" value="1"/>
</dbReference>
<dbReference type="Gene3D" id="2.30.30.40">
    <property type="entry name" value="SH3 Domains"/>
    <property type="match status" value="1"/>
</dbReference>
<evidence type="ECO:0000313" key="4">
    <source>
        <dbReference type="Proteomes" id="UP000245133"/>
    </source>
</evidence>
<dbReference type="GO" id="GO:0005829">
    <property type="term" value="C:cytosol"/>
    <property type="evidence" value="ECO:0007669"/>
    <property type="project" value="TreeGrafter"/>
</dbReference>
<proteinExistence type="predicted"/>
<sequence>MDQEKYALSLAERTKAEAENEIGDLEQFLTFTIDKEYFGLPLLHVHEILKPVMITRIPNVEEYILGVINLRGEIIPIVDLKKRFHQIDSEIFPISRIIVIMLNEKRCGILVDEVKQVVKIQKAMISSTVDDLSLNYSKMVESVSRFEGNLILNLDFSQIVEFISVNK</sequence>
<protein>
    <submittedName>
        <fullName evidence="3">Chemotaxis signal transduction protein</fullName>
    </submittedName>
</protein>
<reference evidence="3 4" key="1">
    <citation type="submission" date="2018-02" db="EMBL/GenBank/DDBJ databases">
        <title>Novel Leptospira species isolated from soil and water in Japan.</title>
        <authorList>
            <person name="Nakao R."/>
            <person name="Masuzawa T."/>
        </authorList>
    </citation>
    <scope>NUCLEOTIDE SEQUENCE [LARGE SCALE GENOMIC DNA]</scope>
    <source>
        <strain evidence="3 4">YH101</strain>
    </source>
</reference>
<organism evidence="3 4">
    <name type="scientific">Leptospira ryugenii</name>
    <dbReference type="NCBI Taxonomy" id="1917863"/>
    <lineage>
        <taxon>Bacteria</taxon>
        <taxon>Pseudomonadati</taxon>
        <taxon>Spirochaetota</taxon>
        <taxon>Spirochaetia</taxon>
        <taxon>Leptospirales</taxon>
        <taxon>Leptospiraceae</taxon>
        <taxon>Leptospira</taxon>
    </lineage>
</organism>
<dbReference type="InterPro" id="IPR036061">
    <property type="entry name" value="CheW-like_dom_sf"/>
</dbReference>
<dbReference type="EMBL" id="BFBB01000003">
    <property type="protein sequence ID" value="GBF49842.1"/>
    <property type="molecule type" value="Genomic_DNA"/>
</dbReference>
<feature type="coiled-coil region" evidence="1">
    <location>
        <begin position="1"/>
        <end position="28"/>
    </location>
</feature>
<dbReference type="Proteomes" id="UP000245133">
    <property type="component" value="Unassembled WGS sequence"/>
</dbReference>
<dbReference type="Pfam" id="PF01584">
    <property type="entry name" value="CheW"/>
    <property type="match status" value="1"/>
</dbReference>
<dbReference type="AlphaFoldDB" id="A0A2P2DYY7"/>
<accession>A0A2P2DYY7</accession>
<dbReference type="GO" id="GO:0007165">
    <property type="term" value="P:signal transduction"/>
    <property type="evidence" value="ECO:0007669"/>
    <property type="project" value="InterPro"/>
</dbReference>